<evidence type="ECO:0000313" key="7">
    <source>
        <dbReference type="EMBL" id="KAK7854053.1"/>
    </source>
</evidence>
<proteinExistence type="predicted"/>
<dbReference type="GO" id="GO:0005886">
    <property type="term" value="C:plasma membrane"/>
    <property type="evidence" value="ECO:0007669"/>
    <property type="project" value="TreeGrafter"/>
</dbReference>
<keyword evidence="5" id="KW-0812">Transmembrane</keyword>
<protein>
    <submittedName>
        <fullName evidence="7">Wall-associated receptor kinase 3</fullName>
    </submittedName>
</protein>
<gene>
    <name evidence="7" type="primary">WAK3_0</name>
    <name evidence="7" type="ORF">CFP56_033742</name>
</gene>
<comment type="catalytic activity">
    <reaction evidence="3">
        <text>L-seryl-[protein] + ATP = O-phospho-L-seryl-[protein] + ADP + H(+)</text>
        <dbReference type="Rhea" id="RHEA:17989"/>
        <dbReference type="Rhea" id="RHEA-COMP:9863"/>
        <dbReference type="Rhea" id="RHEA-COMP:11604"/>
        <dbReference type="ChEBI" id="CHEBI:15378"/>
        <dbReference type="ChEBI" id="CHEBI:29999"/>
        <dbReference type="ChEBI" id="CHEBI:30616"/>
        <dbReference type="ChEBI" id="CHEBI:83421"/>
        <dbReference type="ChEBI" id="CHEBI:456216"/>
    </reaction>
</comment>
<evidence type="ECO:0000256" key="3">
    <source>
        <dbReference type="ARBA" id="ARBA00047558"/>
    </source>
</evidence>
<dbReference type="InterPro" id="IPR000719">
    <property type="entry name" value="Prot_kinase_dom"/>
</dbReference>
<dbReference type="GO" id="GO:0004674">
    <property type="term" value="F:protein serine/threonine kinase activity"/>
    <property type="evidence" value="ECO:0007669"/>
    <property type="project" value="TreeGrafter"/>
</dbReference>
<dbReference type="PROSITE" id="PS00108">
    <property type="entry name" value="PROTEIN_KINASE_ST"/>
    <property type="match status" value="1"/>
</dbReference>
<comment type="caution">
    <text evidence="7">The sequence shown here is derived from an EMBL/GenBank/DDBJ whole genome shotgun (WGS) entry which is preliminary data.</text>
</comment>
<keyword evidence="7" id="KW-0808">Transferase</keyword>
<feature type="domain" description="Protein kinase" evidence="6">
    <location>
        <begin position="247"/>
        <end position="474"/>
    </location>
</feature>
<evidence type="ECO:0000313" key="8">
    <source>
        <dbReference type="Proteomes" id="UP000237347"/>
    </source>
</evidence>
<comment type="catalytic activity">
    <reaction evidence="4">
        <text>L-threonyl-[protein] + ATP = O-phospho-L-threonyl-[protein] + ADP + H(+)</text>
        <dbReference type="Rhea" id="RHEA:46608"/>
        <dbReference type="Rhea" id="RHEA-COMP:11060"/>
        <dbReference type="Rhea" id="RHEA-COMP:11605"/>
        <dbReference type="ChEBI" id="CHEBI:15378"/>
        <dbReference type="ChEBI" id="CHEBI:30013"/>
        <dbReference type="ChEBI" id="CHEBI:30616"/>
        <dbReference type="ChEBI" id="CHEBI:61977"/>
        <dbReference type="ChEBI" id="CHEBI:456216"/>
    </reaction>
</comment>
<feature type="transmembrane region" description="Helical" evidence="5">
    <location>
        <begin position="196"/>
        <end position="220"/>
    </location>
</feature>
<dbReference type="GO" id="GO:0005524">
    <property type="term" value="F:ATP binding"/>
    <property type="evidence" value="ECO:0007669"/>
    <property type="project" value="UniProtKB-KW"/>
</dbReference>
<dbReference type="Gene3D" id="1.10.510.10">
    <property type="entry name" value="Transferase(Phosphotransferase) domain 1"/>
    <property type="match status" value="1"/>
</dbReference>
<evidence type="ECO:0000256" key="2">
    <source>
        <dbReference type="ARBA" id="ARBA00022840"/>
    </source>
</evidence>
<keyword evidence="7" id="KW-0418">Kinase</keyword>
<dbReference type="SMART" id="SM00220">
    <property type="entry name" value="S_TKc"/>
    <property type="match status" value="1"/>
</dbReference>
<dbReference type="GO" id="GO:0007166">
    <property type="term" value="P:cell surface receptor signaling pathway"/>
    <property type="evidence" value="ECO:0007669"/>
    <property type="project" value="InterPro"/>
</dbReference>
<dbReference type="InterPro" id="IPR011009">
    <property type="entry name" value="Kinase-like_dom_sf"/>
</dbReference>
<name>A0AAW0LUB2_QUESU</name>
<evidence type="ECO:0000256" key="5">
    <source>
        <dbReference type="SAM" id="Phobius"/>
    </source>
</evidence>
<dbReference type="SUPFAM" id="SSF56112">
    <property type="entry name" value="Protein kinase-like (PK-like)"/>
    <property type="match status" value="1"/>
</dbReference>
<dbReference type="Pfam" id="PF00069">
    <property type="entry name" value="Pkinase"/>
    <property type="match status" value="1"/>
</dbReference>
<keyword evidence="2" id="KW-0067">ATP-binding</keyword>
<evidence type="ECO:0000259" key="6">
    <source>
        <dbReference type="PROSITE" id="PS50011"/>
    </source>
</evidence>
<accession>A0AAW0LUB2</accession>
<feature type="transmembrane region" description="Helical" evidence="5">
    <location>
        <begin position="314"/>
        <end position="331"/>
    </location>
</feature>
<dbReference type="InterPro" id="IPR008271">
    <property type="entry name" value="Ser/Thr_kinase_AS"/>
</dbReference>
<dbReference type="PANTHER" id="PTHR27005">
    <property type="entry name" value="WALL-ASSOCIATED RECEPTOR KINASE-LIKE 21"/>
    <property type="match status" value="1"/>
</dbReference>
<dbReference type="Proteomes" id="UP000237347">
    <property type="component" value="Unassembled WGS sequence"/>
</dbReference>
<dbReference type="EMBL" id="PKMF04000059">
    <property type="protein sequence ID" value="KAK7854053.1"/>
    <property type="molecule type" value="Genomic_DNA"/>
</dbReference>
<reference evidence="7 8" key="1">
    <citation type="journal article" date="2018" name="Sci. Data">
        <title>The draft genome sequence of cork oak.</title>
        <authorList>
            <person name="Ramos A.M."/>
            <person name="Usie A."/>
            <person name="Barbosa P."/>
            <person name="Barros P.M."/>
            <person name="Capote T."/>
            <person name="Chaves I."/>
            <person name="Simoes F."/>
            <person name="Abreu I."/>
            <person name="Carrasquinho I."/>
            <person name="Faro C."/>
            <person name="Guimaraes J.B."/>
            <person name="Mendonca D."/>
            <person name="Nobrega F."/>
            <person name="Rodrigues L."/>
            <person name="Saibo N.J.M."/>
            <person name="Varela M.C."/>
            <person name="Egas C."/>
            <person name="Matos J."/>
            <person name="Miguel C.M."/>
            <person name="Oliveira M.M."/>
            <person name="Ricardo C.P."/>
            <person name="Goncalves S."/>
        </authorList>
    </citation>
    <scope>NUCLEOTIDE SEQUENCE [LARGE SCALE GENOMIC DNA]</scope>
    <source>
        <strain evidence="8">cv. HL8</strain>
    </source>
</reference>
<keyword evidence="8" id="KW-1185">Reference proteome</keyword>
<evidence type="ECO:0000256" key="1">
    <source>
        <dbReference type="ARBA" id="ARBA00022741"/>
    </source>
</evidence>
<keyword evidence="1" id="KW-0547">Nucleotide-binding</keyword>
<dbReference type="AlphaFoldDB" id="A0AAW0LUB2"/>
<dbReference type="InterPro" id="IPR045274">
    <property type="entry name" value="WAK-like"/>
</dbReference>
<sequence length="515" mass="58180">MERSGEGERPKALSDLGLRQKMKEKELREEMINAVNKLIAKIVFGIYALERAAYAGSLTIPYPFGTREGCYLNESFLIICSNSLRTSKPLPSSSSNARNANVLSISLDGELRVSTFVKHDCSKRTNQNVSQTLTFSSKFPISLMKNKFISIILKPRNKICHNFLGEFKRSYPKGYEGDGMKNGTNCSYSISRFKTFIIVLSTSVGILVLLLEGSIIYWVLKRGKHIKLKEKFFQQKVKELSKATNNCDDNNVLGQGSTKKVYKGVLPDNKVVAIKKSTFCDRGQVEKFINEIIVLTQISHKNVKLVITTFMGNIRLNIIMEIAGVLAYLYFETSMPIIHRDIKIANILLDDNFTTKLSDYGASKPVPLCQTQFTILVEGTPEKSDVYSFGVIVVELLTNKMTLCFDMPESDQNLAMNFVFVVNFQILVEHIVNEGNIEHLKEVSNLAKWWLNMKGDDRPFMKEAAIKLKGLVFVGNVNVRTDETNYLISSPIESFNIDDSTSGFANIIFEWWNYG</sequence>
<dbReference type="PANTHER" id="PTHR27005:SF283">
    <property type="entry name" value="OS02G0633066 PROTEIN"/>
    <property type="match status" value="1"/>
</dbReference>
<keyword evidence="5" id="KW-0472">Membrane</keyword>
<dbReference type="PROSITE" id="PS50011">
    <property type="entry name" value="PROTEIN_KINASE_DOM"/>
    <property type="match status" value="1"/>
</dbReference>
<evidence type="ECO:0000256" key="4">
    <source>
        <dbReference type="ARBA" id="ARBA00047951"/>
    </source>
</evidence>
<organism evidence="7 8">
    <name type="scientific">Quercus suber</name>
    <name type="common">Cork oak</name>
    <dbReference type="NCBI Taxonomy" id="58331"/>
    <lineage>
        <taxon>Eukaryota</taxon>
        <taxon>Viridiplantae</taxon>
        <taxon>Streptophyta</taxon>
        <taxon>Embryophyta</taxon>
        <taxon>Tracheophyta</taxon>
        <taxon>Spermatophyta</taxon>
        <taxon>Magnoliopsida</taxon>
        <taxon>eudicotyledons</taxon>
        <taxon>Gunneridae</taxon>
        <taxon>Pentapetalae</taxon>
        <taxon>rosids</taxon>
        <taxon>fabids</taxon>
        <taxon>Fagales</taxon>
        <taxon>Fagaceae</taxon>
        <taxon>Quercus</taxon>
    </lineage>
</organism>
<dbReference type="Gene3D" id="3.30.200.20">
    <property type="entry name" value="Phosphorylase Kinase, domain 1"/>
    <property type="match status" value="1"/>
</dbReference>
<keyword evidence="7" id="KW-0675">Receptor</keyword>
<keyword evidence="5" id="KW-1133">Transmembrane helix</keyword>